<dbReference type="Proteomes" id="UP000784286">
    <property type="component" value="Unassembled WGS sequence"/>
</dbReference>
<organism evidence="2 3">
    <name type="scientific">Candidatus Phocaeicola excrementipullorum</name>
    <dbReference type="NCBI Taxonomy" id="2838731"/>
    <lineage>
        <taxon>Bacteria</taxon>
        <taxon>Pseudomonadati</taxon>
        <taxon>Bacteroidota</taxon>
        <taxon>Bacteroidia</taxon>
        <taxon>Bacteroidales</taxon>
        <taxon>Bacteroidaceae</taxon>
        <taxon>Phocaeicola</taxon>
    </lineage>
</organism>
<dbReference type="InterPro" id="IPR026265">
    <property type="entry name" value="LptC"/>
</dbReference>
<reference evidence="2" key="1">
    <citation type="journal article" date="2021" name="PeerJ">
        <title>Extensive microbial diversity within the chicken gut microbiome revealed by metagenomics and culture.</title>
        <authorList>
            <person name="Gilroy R."/>
            <person name="Ravi A."/>
            <person name="Getino M."/>
            <person name="Pursley I."/>
            <person name="Horton D.L."/>
            <person name="Alikhan N.F."/>
            <person name="Baker D."/>
            <person name="Gharbi K."/>
            <person name="Hall N."/>
            <person name="Watson M."/>
            <person name="Adriaenssens E.M."/>
            <person name="Foster-Nyarko E."/>
            <person name="Jarju S."/>
            <person name="Secka A."/>
            <person name="Antonio M."/>
            <person name="Oren A."/>
            <person name="Chaudhuri R.R."/>
            <person name="La Ragione R."/>
            <person name="Hildebrand F."/>
            <person name="Pallen M.J."/>
        </authorList>
    </citation>
    <scope>NUCLEOTIDE SEQUENCE</scope>
    <source>
        <strain evidence="2">8470</strain>
    </source>
</reference>
<proteinExistence type="predicted"/>
<dbReference type="InterPro" id="IPR010664">
    <property type="entry name" value="LipoPS_assembly_LptC-rel"/>
</dbReference>
<dbReference type="NCBIfam" id="TIGR04409">
    <property type="entry name" value="LptC_YrbK"/>
    <property type="match status" value="1"/>
</dbReference>
<feature type="transmembrane region" description="Helical" evidence="1">
    <location>
        <begin position="12"/>
        <end position="30"/>
    </location>
</feature>
<dbReference type="Pfam" id="PF06835">
    <property type="entry name" value="LptC"/>
    <property type="match status" value="1"/>
</dbReference>
<dbReference type="Gene3D" id="2.60.450.10">
    <property type="entry name" value="Lipopolysaccharide (LPS) transport protein A like domain"/>
    <property type="match status" value="1"/>
</dbReference>
<evidence type="ECO:0000313" key="2">
    <source>
        <dbReference type="EMBL" id="MBU3856454.1"/>
    </source>
</evidence>
<reference evidence="2" key="2">
    <citation type="submission" date="2021-04" db="EMBL/GenBank/DDBJ databases">
        <authorList>
            <person name="Gilroy R."/>
        </authorList>
    </citation>
    <scope>NUCLEOTIDE SEQUENCE</scope>
    <source>
        <strain evidence="2">8470</strain>
    </source>
</reference>
<dbReference type="GO" id="GO:0015221">
    <property type="term" value="F:lipopolysaccharide transmembrane transporter activity"/>
    <property type="evidence" value="ECO:0007669"/>
    <property type="project" value="InterPro"/>
</dbReference>
<dbReference type="AlphaFoldDB" id="A0A948X309"/>
<keyword evidence="1" id="KW-0472">Membrane</keyword>
<dbReference type="GO" id="GO:0005886">
    <property type="term" value="C:plasma membrane"/>
    <property type="evidence" value="ECO:0007669"/>
    <property type="project" value="InterPro"/>
</dbReference>
<keyword evidence="1" id="KW-0812">Transmembrane</keyword>
<protein>
    <submittedName>
        <fullName evidence="2">LPS export ABC transporter periplasmic protein LptC</fullName>
    </submittedName>
</protein>
<keyword evidence="1" id="KW-1133">Transmembrane helix</keyword>
<accession>A0A948X309</accession>
<gene>
    <name evidence="2" type="primary">lptC</name>
    <name evidence="2" type="ORF">H9928_07870</name>
</gene>
<dbReference type="EMBL" id="JAHLFJ010000075">
    <property type="protein sequence ID" value="MBU3856454.1"/>
    <property type="molecule type" value="Genomic_DNA"/>
</dbReference>
<sequence length="210" mass="24336">MADTKQTDKKYIARIFITVAVWTTVMFVFLPSCGKKEQATAAAVKESDSLPDMRTLGVTTLVSDSGMIRYKIITDEWLVYSHRNPPFWAFEKGVYLEKFDTLFHVDASIKADTAYYYEQKKLWELRSNVHIQSQRGDKFDTELMFWDQNKEKIYSDRFIRIEQVDKVLTGYGFESNQQMTEYQIYNNTGIFTVEDTASADSTARSGGKQQ</sequence>
<name>A0A948X309_9BACT</name>
<comment type="caution">
    <text evidence="2">The sequence shown here is derived from an EMBL/GenBank/DDBJ whole genome shotgun (WGS) entry which is preliminary data.</text>
</comment>
<evidence type="ECO:0000256" key="1">
    <source>
        <dbReference type="SAM" id="Phobius"/>
    </source>
</evidence>
<evidence type="ECO:0000313" key="3">
    <source>
        <dbReference type="Proteomes" id="UP000784286"/>
    </source>
</evidence>